<feature type="transmembrane region" description="Helical" evidence="5">
    <location>
        <begin position="226"/>
        <end position="249"/>
    </location>
</feature>
<dbReference type="RefSeq" id="WP_010076681.1">
    <property type="nucleotide sequence ID" value="NC_014393.1"/>
</dbReference>
<sequence length="381" mass="42333">MFLAMIKKEIKQLLRTRKTLVTMFVFPIVLITTLSLGLKNMMSSGDIFGSGEKYSKVYYTIDDEKYKEGFFHFKEAIEGSVNIKFDETSSLDEVKDEVDQYDALVYIDVKSDGFDIYSSKNGESMKTKIFRSIFESLLNEYAVYDTVGQYNPKAFEKFVENKYDEYVVKKDVGGVRDITSAEYYTFAELALIILYVATMISESVYKEKQLTTINRIRLSKTKETALVGAKVLVGIIIAILQTALVYVYSSFVLDVNWGEHTLKFISMFLAFGIFASVIGAIAGILAKNDTTAAGILNAITIVTCFLGGAYTPVSTLVGMAGVNKLMYLSPIYWINTAISSLLCGIESNAYIIALAVPLGLSTVCLIMYFGVLRNKGGIVND</sequence>
<dbReference type="Pfam" id="PF12698">
    <property type="entry name" value="ABC2_membrane_3"/>
    <property type="match status" value="1"/>
</dbReference>
<feature type="transmembrane region" description="Helical" evidence="5">
    <location>
        <begin position="350"/>
        <end position="371"/>
    </location>
</feature>
<evidence type="ECO:0000259" key="6">
    <source>
        <dbReference type="Pfam" id="PF12698"/>
    </source>
</evidence>
<dbReference type="HOGENOM" id="CLU_039483_0_3_9"/>
<accession>D9SS41</accession>
<feature type="transmembrane region" description="Helical" evidence="5">
    <location>
        <begin position="293"/>
        <end position="313"/>
    </location>
</feature>
<evidence type="ECO:0000313" key="7">
    <source>
        <dbReference type="EMBL" id="ADL52488.1"/>
    </source>
</evidence>
<dbReference type="STRING" id="573061.Clocel_2791"/>
<dbReference type="EMBL" id="CP002160">
    <property type="protein sequence ID" value="ADL52488.1"/>
    <property type="molecule type" value="Genomic_DNA"/>
</dbReference>
<dbReference type="KEGG" id="ccb:Clocel_2791"/>
<dbReference type="GO" id="GO:0016020">
    <property type="term" value="C:membrane"/>
    <property type="evidence" value="ECO:0007669"/>
    <property type="project" value="UniProtKB-SubCell"/>
</dbReference>
<feature type="transmembrane region" description="Helical" evidence="5">
    <location>
        <begin position="20"/>
        <end position="38"/>
    </location>
</feature>
<feature type="transmembrane region" description="Helical" evidence="5">
    <location>
        <begin position="264"/>
        <end position="286"/>
    </location>
</feature>
<evidence type="ECO:0000256" key="2">
    <source>
        <dbReference type="ARBA" id="ARBA00022692"/>
    </source>
</evidence>
<dbReference type="eggNOG" id="COG0842">
    <property type="taxonomic scope" value="Bacteria"/>
</dbReference>
<evidence type="ECO:0000256" key="5">
    <source>
        <dbReference type="SAM" id="Phobius"/>
    </source>
</evidence>
<dbReference type="InterPro" id="IPR013525">
    <property type="entry name" value="ABC2_TM"/>
</dbReference>
<evidence type="ECO:0000313" key="8">
    <source>
        <dbReference type="Proteomes" id="UP000002730"/>
    </source>
</evidence>
<keyword evidence="3 5" id="KW-1133">Transmembrane helix</keyword>
<keyword evidence="8" id="KW-1185">Reference proteome</keyword>
<evidence type="ECO:0000256" key="3">
    <source>
        <dbReference type="ARBA" id="ARBA00022989"/>
    </source>
</evidence>
<dbReference type="AlphaFoldDB" id="D9SS41"/>
<proteinExistence type="predicted"/>
<feature type="domain" description="ABC-2 type transporter transmembrane" evidence="6">
    <location>
        <begin position="17"/>
        <end position="369"/>
    </location>
</feature>
<keyword evidence="4 5" id="KW-0472">Membrane</keyword>
<comment type="subcellular location">
    <subcellularLocation>
        <location evidence="1">Membrane</location>
        <topology evidence="1">Multi-pass membrane protein</topology>
    </subcellularLocation>
</comment>
<dbReference type="InterPro" id="IPR052902">
    <property type="entry name" value="ABC-2_transporter"/>
</dbReference>
<dbReference type="Proteomes" id="UP000002730">
    <property type="component" value="Chromosome"/>
</dbReference>
<evidence type="ECO:0000256" key="4">
    <source>
        <dbReference type="ARBA" id="ARBA00023136"/>
    </source>
</evidence>
<keyword evidence="2 5" id="KW-0812">Transmembrane</keyword>
<feature type="transmembrane region" description="Helical" evidence="5">
    <location>
        <begin position="183"/>
        <end position="205"/>
    </location>
</feature>
<dbReference type="OrthoDB" id="1883918at2"/>
<dbReference type="PANTHER" id="PTHR43027">
    <property type="entry name" value="DOXORUBICIN RESISTANCE ABC TRANSPORTER PERMEASE PROTEIN DRRC-RELATED"/>
    <property type="match status" value="1"/>
</dbReference>
<dbReference type="GO" id="GO:0140359">
    <property type="term" value="F:ABC-type transporter activity"/>
    <property type="evidence" value="ECO:0007669"/>
    <property type="project" value="InterPro"/>
</dbReference>
<evidence type="ECO:0000256" key="1">
    <source>
        <dbReference type="ARBA" id="ARBA00004141"/>
    </source>
</evidence>
<name>D9SS41_CLOC7</name>
<organism evidence="7 8">
    <name type="scientific">Clostridium cellulovorans (strain ATCC 35296 / DSM 3052 / OCM 3 / 743B)</name>
    <dbReference type="NCBI Taxonomy" id="573061"/>
    <lineage>
        <taxon>Bacteria</taxon>
        <taxon>Bacillati</taxon>
        <taxon>Bacillota</taxon>
        <taxon>Clostridia</taxon>
        <taxon>Eubacteriales</taxon>
        <taxon>Clostridiaceae</taxon>
        <taxon>Clostridium</taxon>
    </lineage>
</organism>
<reference evidence="7 8" key="1">
    <citation type="submission" date="2010-08" db="EMBL/GenBank/DDBJ databases">
        <title>Complete sequence of Clostridium cellulovorans 743B.</title>
        <authorList>
            <consortium name="US DOE Joint Genome Institute"/>
            <person name="Lucas S."/>
            <person name="Copeland A."/>
            <person name="Lapidus A."/>
            <person name="Cheng J.-F."/>
            <person name="Bruce D."/>
            <person name="Goodwin L."/>
            <person name="Pitluck S."/>
            <person name="Chertkov O."/>
            <person name="Detter J.C."/>
            <person name="Han C."/>
            <person name="Tapia R."/>
            <person name="Land M."/>
            <person name="Hauser L."/>
            <person name="Chang Y.-J."/>
            <person name="Jeffries C."/>
            <person name="Kyrpides N."/>
            <person name="Ivanova N."/>
            <person name="Mikhailova N."/>
            <person name="Hemme C.L."/>
            <person name="Woyke T."/>
        </authorList>
    </citation>
    <scope>NUCLEOTIDE SEQUENCE [LARGE SCALE GENOMIC DNA]</scope>
    <source>
        <strain evidence="8">ATCC 35296 / DSM 3052 / OCM 3 / 743B</strain>
    </source>
</reference>
<dbReference type="PANTHER" id="PTHR43027:SF1">
    <property type="entry name" value="DOXORUBICIN RESISTANCE ABC TRANSPORTER PERMEASE PROTEIN DRRC-RELATED"/>
    <property type="match status" value="1"/>
</dbReference>
<protein>
    <submittedName>
        <fullName evidence="7">ABC-2 type transporter</fullName>
    </submittedName>
</protein>
<gene>
    <name evidence="7" type="ordered locus">Clocel_2791</name>
</gene>